<evidence type="ECO:0000313" key="4">
    <source>
        <dbReference type="EMBL" id="KMZ65216.1"/>
    </source>
</evidence>
<keyword evidence="2" id="KW-0808">Transferase</keyword>
<evidence type="ECO:0000313" key="3">
    <source>
        <dbReference type="EMBL" id="KMZ65215.1"/>
    </source>
</evidence>
<proteinExistence type="inferred from homology"/>
<reference evidence="5" key="2">
    <citation type="journal article" date="2016" name="Nature">
        <title>The genome of the seagrass Zostera marina reveals angiosperm adaptation to the sea.</title>
        <authorList>
            <person name="Olsen J.L."/>
            <person name="Rouze P."/>
            <person name="Verhelst B."/>
            <person name="Lin Y.-C."/>
            <person name="Bayer T."/>
            <person name="Collen J."/>
            <person name="Dattolo E."/>
            <person name="De Paoli E."/>
            <person name="Dittami S."/>
            <person name="Maumus F."/>
            <person name="Michel G."/>
            <person name="Kersting A."/>
            <person name="Lauritano C."/>
            <person name="Lohaus R."/>
            <person name="Toepel M."/>
            <person name="Tonon T."/>
            <person name="Vanneste K."/>
            <person name="Amirebrahimi M."/>
            <person name="Brakel J."/>
            <person name="Bostroem C."/>
            <person name="Chovatia M."/>
            <person name="Grimwood J."/>
            <person name="Jenkins J.W."/>
            <person name="Jueterbock A."/>
            <person name="Mraz A."/>
            <person name="Stam W.T."/>
            <person name="Tice H."/>
            <person name="Bornberg-Bauer E."/>
            <person name="Green P.J."/>
            <person name="Pearson G.A."/>
            <person name="Procaccini G."/>
            <person name="Duarte C.M."/>
            <person name="Schmutz J."/>
            <person name="Reusch T.B.H."/>
            <person name="Van de Peer Y."/>
        </authorList>
    </citation>
    <scope>NUCLEOTIDE SEQUENCE [LARGE SCALE GENOMIC DNA]</scope>
    <source>
        <strain evidence="5">cv. Finnish</strain>
    </source>
</reference>
<protein>
    <submittedName>
        <fullName evidence="3">Uncharacterized protein</fullName>
    </submittedName>
</protein>
<dbReference type="Pfam" id="PF00201">
    <property type="entry name" value="UDPGT"/>
    <property type="match status" value="1"/>
</dbReference>
<dbReference type="STRING" id="29655.A0A0K9PAK9"/>
<dbReference type="Gene3D" id="3.40.50.2000">
    <property type="entry name" value="Glycogen Phosphorylase B"/>
    <property type="match status" value="1"/>
</dbReference>
<dbReference type="PANTHER" id="PTHR48047:SF182">
    <property type="entry name" value="GLYCOSYLTRANSFERASE"/>
    <property type="match status" value="1"/>
</dbReference>
<gene>
    <name evidence="3" type="ORF">ZOSMA_32G00010</name>
    <name evidence="4" type="ORF">ZOSMA_32G00020</name>
</gene>
<dbReference type="AlphaFoldDB" id="A0A0K9PAK9"/>
<comment type="similarity">
    <text evidence="1">Belongs to the UDP-glycosyltransferase family.</text>
</comment>
<reference evidence="3" key="1">
    <citation type="submission" date="2015-06" db="EMBL/GenBank/DDBJ databases">
        <title>The genome of the seagrass Zostera marina.</title>
        <authorList>
            <person name="Olsen J.L."/>
            <person name="Schmutz J."/>
            <person name="Jenkins J."/>
            <person name="Grimwood J."/>
            <person name="Amirebrahimi M."/>
            <person name="Tice H."/>
            <person name="Chovatia M."/>
            <person name="Van de Peer Y."/>
            <person name="Rouze P."/>
            <person name="Verhelst B."/>
            <person name="Lin Y.-C."/>
        </authorList>
    </citation>
    <scope>NUCLEOTIDE SEQUENCE [LARGE SCALE GENOMIC DNA]</scope>
    <source>
        <strain evidence="3">Finnish</strain>
    </source>
</reference>
<dbReference type="OrthoDB" id="784214at2759"/>
<organism evidence="3 5">
    <name type="scientific">Zostera marina</name>
    <name type="common">Eelgrass</name>
    <dbReference type="NCBI Taxonomy" id="29655"/>
    <lineage>
        <taxon>Eukaryota</taxon>
        <taxon>Viridiplantae</taxon>
        <taxon>Streptophyta</taxon>
        <taxon>Embryophyta</taxon>
        <taxon>Tracheophyta</taxon>
        <taxon>Spermatophyta</taxon>
        <taxon>Magnoliopsida</taxon>
        <taxon>Liliopsida</taxon>
        <taxon>Zosteraceae</taxon>
        <taxon>Zostera</taxon>
    </lineage>
</organism>
<evidence type="ECO:0000256" key="1">
    <source>
        <dbReference type="ARBA" id="ARBA00009995"/>
    </source>
</evidence>
<dbReference type="SUPFAM" id="SSF53756">
    <property type="entry name" value="UDP-Glycosyltransferase/glycogen phosphorylase"/>
    <property type="match status" value="1"/>
</dbReference>
<keyword evidence="5" id="KW-1185">Reference proteome</keyword>
<evidence type="ECO:0000313" key="5">
    <source>
        <dbReference type="Proteomes" id="UP000036987"/>
    </source>
</evidence>
<dbReference type="EMBL" id="LFYR01001054">
    <property type="protein sequence ID" value="KMZ65216.1"/>
    <property type="molecule type" value="Genomic_DNA"/>
</dbReference>
<name>A0A0K9PAK9_ZOSMR</name>
<accession>A0A0K9PAK9</accession>
<dbReference type="Proteomes" id="UP000036987">
    <property type="component" value="Unassembled WGS sequence"/>
</dbReference>
<evidence type="ECO:0000256" key="2">
    <source>
        <dbReference type="ARBA" id="ARBA00022679"/>
    </source>
</evidence>
<dbReference type="GO" id="GO:0008194">
    <property type="term" value="F:UDP-glycosyltransferase activity"/>
    <property type="evidence" value="ECO:0007669"/>
    <property type="project" value="InterPro"/>
</dbReference>
<dbReference type="EMBL" id="LFYR01001054">
    <property type="protein sequence ID" value="KMZ65215.1"/>
    <property type="molecule type" value="Genomic_DNA"/>
</dbReference>
<dbReference type="InterPro" id="IPR002213">
    <property type="entry name" value="UDP_glucos_trans"/>
</dbReference>
<dbReference type="PANTHER" id="PTHR48047">
    <property type="entry name" value="GLYCOSYLTRANSFERASE"/>
    <property type="match status" value="1"/>
</dbReference>
<comment type="caution">
    <text evidence="3">The sequence shown here is derived from an EMBL/GenBank/DDBJ whole genome shotgun (WGS) entry which is preliminary data.</text>
</comment>
<sequence>MVQECWPFCTFGPNPLLQVMIPSHLSVGGFLTHCGWNSSIEGITAGVPMLTWPFFFEQF</sequence>